<feature type="compositionally biased region" description="Polar residues" evidence="1">
    <location>
        <begin position="541"/>
        <end position="559"/>
    </location>
</feature>
<feature type="domain" description="PDZ" evidence="2">
    <location>
        <begin position="438"/>
        <end position="524"/>
    </location>
</feature>
<dbReference type="Gene3D" id="2.30.42.10">
    <property type="match status" value="4"/>
</dbReference>
<feature type="compositionally biased region" description="Basic residues" evidence="1">
    <location>
        <begin position="58"/>
        <end position="76"/>
    </location>
</feature>
<feature type="region of interest" description="Disordered" evidence="1">
    <location>
        <begin position="46"/>
        <end position="113"/>
    </location>
</feature>
<sequence length="778" mass="86196">MRQESIDYVPPEMSTDHHDSDNEHEENAGEQVHYVEKHVEFTDDLNNDEENTRDHQHQQKLHRRDTPHHLKNKRVINKNNDSISFDQIMSHSSTKSSLTSPGKESRSSSIQTNTRPMTLHQEQLTLIIRRSPNTGLGISIAGGIGSTPFKDNDHGIFLTKINEEGPAAQAGLLVGDKLLSVNGISLINCDHSEAVSALKKAGDNIEMIVIREILQSSDDYNENNLIKEGEKFSTIIQRDEKQGGHFGFSIAGGNQTPTINTNENLYISKINNQDKSLSLAVGDRLLSINGYDAGNITHDQAIDIINNGGNNIELVLYREKFTNGNQNITTTTTANIDNIIEEARVTKGNGPMGLSIVGGIDQACPPFGMKQRGVFVSKILPNGSASRTNLRIGDRILKVNNRDVSQATHLEAVEALLQPTSEVVLLVHHDPQPSGLKEVTLTRQAGEPLGIRINGGVEGKRVNPDDPEDDGIFVTEVKDGSPASGILSIGTRILEVNNQSLFGARLDDAQKWLSIPTETINLLICHGFKFKETNTIISPTKSSKQIDANRSSLTQQSSSPIPPIRHNGILSSHNVSHSPKITSPVYTNTKQQQSPQPPPVPVKPKCRTPSTQFVPINGDNHKQSKIQSQNGFEVDESDFSVTESERSFKDKKKFFESGFKDSGPKPKPRQFKYINEHELLQMKQEEEQKIKSMSPTELLQSRTLYTGDVNDSELMQTTLSQYQTPNYLAKPEEDQTDDDIIQQQSRKLPSTARMHSLEQDNATARTMMSKVTIDSAIN</sequence>
<dbReference type="SMART" id="SM00228">
    <property type="entry name" value="PDZ"/>
    <property type="match status" value="4"/>
</dbReference>
<dbReference type="PANTHER" id="PTHR23119:SF44">
    <property type="entry name" value="PROTEIN LAP4"/>
    <property type="match status" value="1"/>
</dbReference>
<feature type="domain" description="PDZ" evidence="2">
    <location>
        <begin position="125"/>
        <end position="213"/>
    </location>
</feature>
<feature type="region of interest" description="Disordered" evidence="1">
    <location>
        <begin position="1"/>
        <end position="29"/>
    </location>
</feature>
<feature type="compositionally biased region" description="Low complexity" evidence="1">
    <location>
        <begin position="90"/>
        <end position="100"/>
    </location>
</feature>
<dbReference type="FunFam" id="2.30.42.10:FF:000074">
    <property type="entry name" value="protein scribble homolog isoform X2"/>
    <property type="match status" value="1"/>
</dbReference>
<dbReference type="GO" id="GO:0019901">
    <property type="term" value="F:protein kinase binding"/>
    <property type="evidence" value="ECO:0007669"/>
    <property type="project" value="TreeGrafter"/>
</dbReference>
<feature type="domain" description="PDZ" evidence="2">
    <location>
        <begin position="233"/>
        <end position="320"/>
    </location>
</feature>
<feature type="compositionally biased region" description="Polar residues" evidence="1">
    <location>
        <begin position="77"/>
        <end position="89"/>
    </location>
</feature>
<name>A0A815GPN6_9BILA</name>
<dbReference type="GO" id="GO:0016323">
    <property type="term" value="C:basolateral plasma membrane"/>
    <property type="evidence" value="ECO:0007669"/>
    <property type="project" value="TreeGrafter"/>
</dbReference>
<evidence type="ECO:0000313" key="3">
    <source>
        <dbReference type="EMBL" id="CAF1341333.1"/>
    </source>
</evidence>
<dbReference type="GO" id="GO:0014069">
    <property type="term" value="C:postsynaptic density"/>
    <property type="evidence" value="ECO:0007669"/>
    <property type="project" value="TreeGrafter"/>
</dbReference>
<dbReference type="PROSITE" id="PS50106">
    <property type="entry name" value="PDZ"/>
    <property type="match status" value="4"/>
</dbReference>
<dbReference type="Pfam" id="PF00595">
    <property type="entry name" value="PDZ"/>
    <property type="match status" value="4"/>
</dbReference>
<dbReference type="GO" id="GO:0045211">
    <property type="term" value="C:postsynaptic membrane"/>
    <property type="evidence" value="ECO:0007669"/>
    <property type="project" value="TreeGrafter"/>
</dbReference>
<dbReference type="InterPro" id="IPR001478">
    <property type="entry name" value="PDZ"/>
</dbReference>
<dbReference type="GO" id="GO:0098887">
    <property type="term" value="P:neurotransmitter receptor transport, endosome to postsynaptic membrane"/>
    <property type="evidence" value="ECO:0007669"/>
    <property type="project" value="TreeGrafter"/>
</dbReference>
<accession>A0A815GPN6</accession>
<evidence type="ECO:0000259" key="2">
    <source>
        <dbReference type="PROSITE" id="PS50106"/>
    </source>
</evidence>
<dbReference type="GO" id="GO:0098968">
    <property type="term" value="P:neurotransmitter receptor transport postsynaptic membrane to endosome"/>
    <property type="evidence" value="ECO:0007669"/>
    <property type="project" value="TreeGrafter"/>
</dbReference>
<evidence type="ECO:0000313" key="4">
    <source>
        <dbReference type="Proteomes" id="UP000663870"/>
    </source>
</evidence>
<dbReference type="InterPro" id="IPR050614">
    <property type="entry name" value="Synaptic_Scaffolding_LAP-MAGUK"/>
</dbReference>
<comment type="caution">
    <text evidence="3">The sequence shown here is derived from an EMBL/GenBank/DDBJ whole genome shotgun (WGS) entry which is preliminary data.</text>
</comment>
<dbReference type="GO" id="GO:0005912">
    <property type="term" value="C:adherens junction"/>
    <property type="evidence" value="ECO:0007669"/>
    <property type="project" value="TreeGrafter"/>
</dbReference>
<dbReference type="EMBL" id="CAJNOL010001348">
    <property type="protein sequence ID" value="CAF1341333.1"/>
    <property type="molecule type" value="Genomic_DNA"/>
</dbReference>
<feature type="region of interest" description="Disordered" evidence="1">
    <location>
        <begin position="541"/>
        <end position="606"/>
    </location>
</feature>
<dbReference type="AlphaFoldDB" id="A0A815GPN6"/>
<keyword evidence="4" id="KW-1185">Reference proteome</keyword>
<dbReference type="SUPFAM" id="SSF50156">
    <property type="entry name" value="PDZ domain-like"/>
    <property type="match status" value="4"/>
</dbReference>
<dbReference type="PANTHER" id="PTHR23119">
    <property type="entry name" value="DISCS LARGE"/>
    <property type="match status" value="1"/>
</dbReference>
<protein>
    <recommendedName>
        <fullName evidence="2">PDZ domain-containing protein</fullName>
    </recommendedName>
</protein>
<dbReference type="InterPro" id="IPR036034">
    <property type="entry name" value="PDZ_sf"/>
</dbReference>
<reference evidence="3" key="1">
    <citation type="submission" date="2021-02" db="EMBL/GenBank/DDBJ databases">
        <authorList>
            <person name="Nowell W R."/>
        </authorList>
    </citation>
    <scope>NUCLEOTIDE SEQUENCE</scope>
</reference>
<feature type="compositionally biased region" description="Basic and acidic residues" evidence="1">
    <location>
        <begin position="14"/>
        <end position="29"/>
    </location>
</feature>
<organism evidence="3 4">
    <name type="scientific">Rotaria sordida</name>
    <dbReference type="NCBI Taxonomy" id="392033"/>
    <lineage>
        <taxon>Eukaryota</taxon>
        <taxon>Metazoa</taxon>
        <taxon>Spiralia</taxon>
        <taxon>Gnathifera</taxon>
        <taxon>Rotifera</taxon>
        <taxon>Eurotatoria</taxon>
        <taxon>Bdelloidea</taxon>
        <taxon>Philodinida</taxon>
        <taxon>Philodinidae</taxon>
        <taxon>Rotaria</taxon>
    </lineage>
</organism>
<gene>
    <name evidence="3" type="ORF">JXQ802_LOCUS31589</name>
</gene>
<feature type="domain" description="PDZ" evidence="2">
    <location>
        <begin position="339"/>
        <end position="431"/>
    </location>
</feature>
<feature type="region of interest" description="Disordered" evidence="1">
    <location>
        <begin position="730"/>
        <end position="755"/>
    </location>
</feature>
<dbReference type="Proteomes" id="UP000663870">
    <property type="component" value="Unassembled WGS sequence"/>
</dbReference>
<feature type="compositionally biased region" description="Polar residues" evidence="1">
    <location>
        <begin position="569"/>
        <end position="589"/>
    </location>
</feature>
<proteinExistence type="predicted"/>
<dbReference type="GO" id="GO:0043113">
    <property type="term" value="P:receptor clustering"/>
    <property type="evidence" value="ECO:0007669"/>
    <property type="project" value="TreeGrafter"/>
</dbReference>
<dbReference type="GO" id="GO:0098609">
    <property type="term" value="P:cell-cell adhesion"/>
    <property type="evidence" value="ECO:0007669"/>
    <property type="project" value="TreeGrafter"/>
</dbReference>
<evidence type="ECO:0000256" key="1">
    <source>
        <dbReference type="SAM" id="MobiDB-lite"/>
    </source>
</evidence>
<dbReference type="GO" id="GO:0045197">
    <property type="term" value="P:establishment or maintenance of epithelial cell apical/basal polarity"/>
    <property type="evidence" value="ECO:0007669"/>
    <property type="project" value="TreeGrafter"/>
</dbReference>